<evidence type="ECO:0000256" key="3">
    <source>
        <dbReference type="ARBA" id="ARBA00023274"/>
    </source>
</evidence>
<dbReference type="GO" id="GO:0003723">
    <property type="term" value="F:RNA binding"/>
    <property type="evidence" value="ECO:0007669"/>
    <property type="project" value="TreeGrafter"/>
</dbReference>
<dbReference type="InterPro" id="IPR001380">
    <property type="entry name" value="Ribosomal_eL13"/>
</dbReference>
<sequence length="214" mass="24213">MVAYNNVVPNAHFKKDWQPMVKTWLNQPARKQRRRMKRAAKAERVFPRPVEGMLRPAVHGTQKRYNMKVRLGRGFTLEELKEAGISAKYAQTVGIAVDHRRKNKSLESLQANVNRLKTYMSKLVVFPRNAKKPAAGEATKEEMATAAQLEGKILPLASEKFAVEFAAITDELKAAPAYAKLRLERMNQRQVGPRYKKRLAEEAAAAEKAKLSKS</sequence>
<dbReference type="PANTHER" id="PTHR11722:SF0">
    <property type="entry name" value="LARGE RIBOSOMAL SUBUNIT PROTEIN EL13"/>
    <property type="match status" value="1"/>
</dbReference>
<organism evidence="5">
    <name type="scientific">Prasinoderma singulare</name>
    <dbReference type="NCBI Taxonomy" id="676789"/>
    <lineage>
        <taxon>Eukaryota</taxon>
        <taxon>Viridiplantae</taxon>
        <taxon>Prasinodermophyta</taxon>
        <taxon>Prasinodermophyceae</taxon>
        <taxon>Prasinodermales</taxon>
        <taxon>Prasinodermaceae</taxon>
        <taxon>Prasinoderma</taxon>
    </lineage>
</organism>
<dbReference type="InterPro" id="IPR018256">
    <property type="entry name" value="Ribosomal_eL13_CS"/>
</dbReference>
<protein>
    <recommendedName>
        <fullName evidence="4">60S ribosomal protein L13</fullName>
    </recommendedName>
</protein>
<dbReference type="Pfam" id="PF01294">
    <property type="entry name" value="Ribosomal_L13e"/>
    <property type="match status" value="1"/>
</dbReference>
<dbReference type="GO" id="GO:0022625">
    <property type="term" value="C:cytosolic large ribosomal subunit"/>
    <property type="evidence" value="ECO:0007669"/>
    <property type="project" value="TreeGrafter"/>
</dbReference>
<gene>
    <name evidence="5" type="ORF">PSIN1315_LOCUS13839</name>
</gene>
<dbReference type="HAMAP" id="MF_00499">
    <property type="entry name" value="Ribosomal_eL13"/>
    <property type="match status" value="1"/>
</dbReference>
<accession>A0A7S3C324</accession>
<dbReference type="GO" id="GO:0003735">
    <property type="term" value="F:structural constituent of ribosome"/>
    <property type="evidence" value="ECO:0007669"/>
    <property type="project" value="InterPro"/>
</dbReference>
<evidence type="ECO:0000256" key="2">
    <source>
        <dbReference type="ARBA" id="ARBA00022980"/>
    </source>
</evidence>
<comment type="similarity">
    <text evidence="1 4">Belongs to the eukaryotic ribosomal protein eL13 family.</text>
</comment>
<dbReference type="EMBL" id="HBHY01021640">
    <property type="protein sequence ID" value="CAE0152695.1"/>
    <property type="molecule type" value="Transcribed_RNA"/>
</dbReference>
<evidence type="ECO:0000313" key="5">
    <source>
        <dbReference type="EMBL" id="CAE0152695.1"/>
    </source>
</evidence>
<dbReference type="GO" id="GO:0006412">
    <property type="term" value="P:translation"/>
    <property type="evidence" value="ECO:0007669"/>
    <property type="project" value="InterPro"/>
</dbReference>
<dbReference type="AlphaFoldDB" id="A0A7S3C324"/>
<dbReference type="PANTHER" id="PTHR11722">
    <property type="entry name" value="60S RIBOSOMAL PROTEIN L13"/>
    <property type="match status" value="1"/>
</dbReference>
<name>A0A7S3C324_9VIRI</name>
<keyword evidence="2 4" id="KW-0689">Ribosomal protein</keyword>
<reference evidence="5" key="1">
    <citation type="submission" date="2021-01" db="EMBL/GenBank/DDBJ databases">
        <authorList>
            <person name="Corre E."/>
            <person name="Pelletier E."/>
            <person name="Niang G."/>
            <person name="Scheremetjew M."/>
            <person name="Finn R."/>
            <person name="Kale V."/>
            <person name="Holt S."/>
            <person name="Cochrane G."/>
            <person name="Meng A."/>
            <person name="Brown T."/>
            <person name="Cohen L."/>
        </authorList>
    </citation>
    <scope>NUCLEOTIDE SEQUENCE</scope>
    <source>
        <strain evidence="5">RCC927</strain>
    </source>
</reference>
<evidence type="ECO:0000256" key="4">
    <source>
        <dbReference type="RuleBase" id="RU000572"/>
    </source>
</evidence>
<dbReference type="PROSITE" id="PS01104">
    <property type="entry name" value="RIBOSOMAL_L13E"/>
    <property type="match status" value="1"/>
</dbReference>
<proteinExistence type="inferred from homology"/>
<keyword evidence="3 4" id="KW-0687">Ribonucleoprotein</keyword>
<dbReference type="Gene3D" id="1.20.5.110">
    <property type="match status" value="1"/>
</dbReference>
<evidence type="ECO:0000256" key="1">
    <source>
        <dbReference type="ARBA" id="ARBA00005640"/>
    </source>
</evidence>